<feature type="compositionally biased region" description="Basic and acidic residues" evidence="1">
    <location>
        <begin position="148"/>
        <end position="160"/>
    </location>
</feature>
<accession>A0A9W7B349</accession>
<comment type="caution">
    <text evidence="3">The sequence shown here is derived from an EMBL/GenBank/DDBJ whole genome shotgun (WGS) entry which is preliminary data.</text>
</comment>
<evidence type="ECO:0000256" key="1">
    <source>
        <dbReference type="SAM" id="MobiDB-lite"/>
    </source>
</evidence>
<proteinExistence type="predicted"/>
<reference evidence="4" key="1">
    <citation type="journal article" date="2023" name="Commun. Biol.">
        <title>Genome analysis of Parmales, the sister group of diatoms, reveals the evolutionary specialization of diatoms from phago-mixotrophs to photoautotrophs.</title>
        <authorList>
            <person name="Ban H."/>
            <person name="Sato S."/>
            <person name="Yoshikawa S."/>
            <person name="Yamada K."/>
            <person name="Nakamura Y."/>
            <person name="Ichinomiya M."/>
            <person name="Sato N."/>
            <person name="Blanc-Mathieu R."/>
            <person name="Endo H."/>
            <person name="Kuwata A."/>
            <person name="Ogata H."/>
        </authorList>
    </citation>
    <scope>NUCLEOTIDE SEQUENCE [LARGE SCALE GENOMIC DNA]</scope>
    <source>
        <strain evidence="4">NIES 3699</strain>
    </source>
</reference>
<feature type="chain" id="PRO_5040804076" evidence="2">
    <location>
        <begin position="20"/>
        <end position="177"/>
    </location>
</feature>
<keyword evidence="2" id="KW-0732">Signal</keyword>
<evidence type="ECO:0000256" key="2">
    <source>
        <dbReference type="SAM" id="SignalP"/>
    </source>
</evidence>
<feature type="region of interest" description="Disordered" evidence="1">
    <location>
        <begin position="122"/>
        <end position="160"/>
    </location>
</feature>
<name>A0A9W7B349_9STRA</name>
<dbReference type="AlphaFoldDB" id="A0A9W7B349"/>
<sequence>MFLSRVLLLLAAVLPLSTSFIVLPHSFLGVKSGVKSSSSIKTSATFSLPPNAVNDEATAATAVASGDTSRRKFVAAVTSAFATTAAVPGIAEAKKNVAAPANVPKAPDDPFKAAFKDKSSPVPYDKITNSKSAKGVTGQVSVKKKSRSMADIKREEEKAAKKIEEPPVVVVGKKGRR</sequence>
<dbReference type="EMBL" id="BRXX01000022">
    <property type="protein sequence ID" value="GMH83007.1"/>
    <property type="molecule type" value="Genomic_DNA"/>
</dbReference>
<gene>
    <name evidence="3" type="ORF">TrVE_jg521</name>
</gene>
<keyword evidence="4" id="KW-1185">Reference proteome</keyword>
<protein>
    <submittedName>
        <fullName evidence="3">Uncharacterized protein</fullName>
    </submittedName>
</protein>
<evidence type="ECO:0000313" key="3">
    <source>
        <dbReference type="EMBL" id="GMH83007.1"/>
    </source>
</evidence>
<dbReference type="Proteomes" id="UP001165160">
    <property type="component" value="Unassembled WGS sequence"/>
</dbReference>
<evidence type="ECO:0000313" key="4">
    <source>
        <dbReference type="Proteomes" id="UP001165160"/>
    </source>
</evidence>
<organism evidence="3 4">
    <name type="scientific">Triparma verrucosa</name>
    <dbReference type="NCBI Taxonomy" id="1606542"/>
    <lineage>
        <taxon>Eukaryota</taxon>
        <taxon>Sar</taxon>
        <taxon>Stramenopiles</taxon>
        <taxon>Ochrophyta</taxon>
        <taxon>Bolidophyceae</taxon>
        <taxon>Parmales</taxon>
        <taxon>Triparmaceae</taxon>
        <taxon>Triparma</taxon>
    </lineage>
</organism>
<feature type="signal peptide" evidence="2">
    <location>
        <begin position="1"/>
        <end position="19"/>
    </location>
</feature>